<reference evidence="1 4" key="1">
    <citation type="journal article" date="2019" name="Sci. Rep.">
        <title>Orb-weaving spider Araneus ventricosus genome elucidates the spidroin gene catalogue.</title>
        <authorList>
            <person name="Kono N."/>
            <person name="Nakamura H."/>
            <person name="Ohtoshi R."/>
            <person name="Moran D.A.P."/>
            <person name="Shinohara A."/>
            <person name="Yoshida Y."/>
            <person name="Fujiwara M."/>
            <person name="Mori M."/>
            <person name="Tomita M."/>
            <person name="Arakawa K."/>
        </authorList>
    </citation>
    <scope>NUCLEOTIDE SEQUENCE [LARGE SCALE GENOMIC DNA]</scope>
</reference>
<dbReference type="EMBL" id="BGPR01294590">
    <property type="protein sequence ID" value="GBN53133.1"/>
    <property type="molecule type" value="Genomic_DNA"/>
</dbReference>
<name>A0A4Y2PQC6_ARAVE</name>
<evidence type="ECO:0000313" key="1">
    <source>
        <dbReference type="EMBL" id="GBN53133.1"/>
    </source>
</evidence>
<gene>
    <name evidence="3" type="ORF">AVEN_171228_1</name>
    <name evidence="1" type="ORF">AVEN_267898_1</name>
    <name evidence="2" type="ORF">AVEN_27876_1</name>
</gene>
<dbReference type="OrthoDB" id="6431667at2759"/>
<feature type="non-terminal residue" evidence="1">
    <location>
        <position position="55"/>
    </location>
</feature>
<protein>
    <submittedName>
        <fullName evidence="1">Uncharacterized protein</fullName>
    </submittedName>
</protein>
<keyword evidence="4" id="KW-1185">Reference proteome</keyword>
<sequence length="55" mass="6813">AKELLEKLKEKAKDYWKRILDKLNPDNNKRYVDEELYADESLEDLKNRLKERFQE</sequence>
<dbReference type="EMBL" id="BGPR01294696">
    <property type="protein sequence ID" value="GBN53342.1"/>
    <property type="molecule type" value="Genomic_DNA"/>
</dbReference>
<evidence type="ECO:0000313" key="3">
    <source>
        <dbReference type="EMBL" id="GBN53342.1"/>
    </source>
</evidence>
<dbReference type="AlphaFoldDB" id="A0A4Y2PQC6"/>
<accession>A0A4Y2PQC6</accession>
<dbReference type="EMBL" id="BGPR01294605">
    <property type="protein sequence ID" value="GBN53162.1"/>
    <property type="molecule type" value="Genomic_DNA"/>
</dbReference>
<proteinExistence type="predicted"/>
<evidence type="ECO:0000313" key="4">
    <source>
        <dbReference type="Proteomes" id="UP000499080"/>
    </source>
</evidence>
<evidence type="ECO:0000313" key="2">
    <source>
        <dbReference type="EMBL" id="GBN53162.1"/>
    </source>
</evidence>
<organism evidence="1 4">
    <name type="scientific">Araneus ventricosus</name>
    <name type="common">Orbweaver spider</name>
    <name type="synonym">Epeira ventricosa</name>
    <dbReference type="NCBI Taxonomy" id="182803"/>
    <lineage>
        <taxon>Eukaryota</taxon>
        <taxon>Metazoa</taxon>
        <taxon>Ecdysozoa</taxon>
        <taxon>Arthropoda</taxon>
        <taxon>Chelicerata</taxon>
        <taxon>Arachnida</taxon>
        <taxon>Araneae</taxon>
        <taxon>Araneomorphae</taxon>
        <taxon>Entelegynae</taxon>
        <taxon>Araneoidea</taxon>
        <taxon>Araneidae</taxon>
        <taxon>Araneus</taxon>
    </lineage>
</organism>
<comment type="caution">
    <text evidence="1">The sequence shown here is derived from an EMBL/GenBank/DDBJ whole genome shotgun (WGS) entry which is preliminary data.</text>
</comment>
<dbReference type="Proteomes" id="UP000499080">
    <property type="component" value="Unassembled WGS sequence"/>
</dbReference>
<feature type="non-terminal residue" evidence="1">
    <location>
        <position position="1"/>
    </location>
</feature>